<dbReference type="PATRIC" id="fig|324602.8.peg.674"/>
<name>A9WES3_CHLAA</name>
<dbReference type="HOGENOM" id="CLU_1224034_0_0_0"/>
<keyword evidence="3" id="KW-1185">Reference proteome</keyword>
<dbReference type="EMBL" id="CP000909">
    <property type="protein sequence ID" value="ABY33832.1"/>
    <property type="molecule type" value="Genomic_DNA"/>
</dbReference>
<evidence type="ECO:0000313" key="2">
    <source>
        <dbReference type="EMBL" id="ABY33832.1"/>
    </source>
</evidence>
<dbReference type="EnsemblBacteria" id="ABY33832">
    <property type="protein sequence ID" value="ABY33832"/>
    <property type="gene ID" value="Caur_0588"/>
</dbReference>
<feature type="transmembrane region" description="Helical" evidence="1">
    <location>
        <begin position="41"/>
        <end position="60"/>
    </location>
</feature>
<dbReference type="Proteomes" id="UP000002008">
    <property type="component" value="Chromosome"/>
</dbReference>
<keyword evidence="1" id="KW-0812">Transmembrane</keyword>
<dbReference type="STRING" id="324602.Caur_0588"/>
<evidence type="ECO:0000313" key="3">
    <source>
        <dbReference type="Proteomes" id="UP000002008"/>
    </source>
</evidence>
<feature type="transmembrane region" description="Helical" evidence="1">
    <location>
        <begin position="72"/>
        <end position="92"/>
    </location>
</feature>
<dbReference type="eggNOG" id="ENOG50337A2">
    <property type="taxonomic scope" value="Bacteria"/>
</dbReference>
<dbReference type="InParanoid" id="A9WES3"/>
<reference evidence="3" key="1">
    <citation type="journal article" date="2011" name="BMC Genomics">
        <title>Complete genome sequence of the filamentous anoxygenic phototrophic bacterium Chloroflexus aurantiacus.</title>
        <authorList>
            <person name="Tang K.H."/>
            <person name="Barry K."/>
            <person name="Chertkov O."/>
            <person name="Dalin E."/>
            <person name="Han C.S."/>
            <person name="Hauser L.J."/>
            <person name="Honchak B.M."/>
            <person name="Karbach L.E."/>
            <person name="Land M.L."/>
            <person name="Lapidus A."/>
            <person name="Larimer F.W."/>
            <person name="Mikhailova N."/>
            <person name="Pitluck S."/>
            <person name="Pierson B.K."/>
            <person name="Blankenship R.E."/>
        </authorList>
    </citation>
    <scope>NUCLEOTIDE SEQUENCE [LARGE SCALE GENOMIC DNA]</scope>
    <source>
        <strain evidence="3">ATCC 29366 / DSM 635 / J-10-fl</strain>
    </source>
</reference>
<gene>
    <name evidence="2" type="ordered locus">Caur_0588</name>
</gene>
<accession>A9WES3</accession>
<sequence>MLQIESDQREQTTAATDLMLAIAALAAIWRLRAGTGWRARVWQAAFALLAVSSLLGAIIHGLRLSAHTRERLWQPLNVLLGLTVALFTTGAVSDRWGEMVGRRTLPVLASAAPAFAWFSRRLQRGFLAFILYELVAMLAALSIYIDLAYRRRFPGAGLITSGILITILAAAIQTSSLEVRSGKVIIDHNGLFHLVQLVALPLLVEGVRAGLKPDRDV</sequence>
<feature type="transmembrane region" description="Helical" evidence="1">
    <location>
        <begin position="12"/>
        <end position="29"/>
    </location>
</feature>
<feature type="transmembrane region" description="Helical" evidence="1">
    <location>
        <begin position="153"/>
        <end position="172"/>
    </location>
</feature>
<dbReference type="AlphaFoldDB" id="A9WES3"/>
<dbReference type="Pfam" id="PF22285">
    <property type="entry name" value="DUF6962"/>
    <property type="match status" value="1"/>
</dbReference>
<dbReference type="RefSeq" id="WP_012256488.1">
    <property type="nucleotide sequence ID" value="NC_010175.1"/>
</dbReference>
<dbReference type="KEGG" id="cau:Caur_0588"/>
<feature type="transmembrane region" description="Helical" evidence="1">
    <location>
        <begin position="126"/>
        <end position="146"/>
    </location>
</feature>
<proteinExistence type="predicted"/>
<dbReference type="InterPro" id="IPR054235">
    <property type="entry name" value="DUF6962"/>
</dbReference>
<protein>
    <submittedName>
        <fullName evidence="2">Uncharacterized protein</fullName>
    </submittedName>
</protein>
<organism evidence="2 3">
    <name type="scientific">Chloroflexus aurantiacus (strain ATCC 29366 / DSM 635 / J-10-fl)</name>
    <dbReference type="NCBI Taxonomy" id="324602"/>
    <lineage>
        <taxon>Bacteria</taxon>
        <taxon>Bacillati</taxon>
        <taxon>Chloroflexota</taxon>
        <taxon>Chloroflexia</taxon>
        <taxon>Chloroflexales</taxon>
        <taxon>Chloroflexineae</taxon>
        <taxon>Chloroflexaceae</taxon>
        <taxon>Chloroflexus</taxon>
    </lineage>
</organism>
<feature type="transmembrane region" description="Helical" evidence="1">
    <location>
        <begin position="192"/>
        <end position="211"/>
    </location>
</feature>
<keyword evidence="1" id="KW-1133">Transmembrane helix</keyword>
<evidence type="ECO:0000256" key="1">
    <source>
        <dbReference type="SAM" id="Phobius"/>
    </source>
</evidence>
<keyword evidence="1" id="KW-0472">Membrane</keyword>